<keyword evidence="4" id="KW-0067">ATP-binding</keyword>
<evidence type="ECO:0000256" key="5">
    <source>
        <dbReference type="ARBA" id="ARBA00022842"/>
    </source>
</evidence>
<accession>A0A495XSG3</accession>
<proteinExistence type="predicted"/>
<evidence type="ECO:0000313" key="8">
    <source>
        <dbReference type="Proteomes" id="UP000278440"/>
    </source>
</evidence>
<dbReference type="GO" id="GO:0016874">
    <property type="term" value="F:ligase activity"/>
    <property type="evidence" value="ECO:0007669"/>
    <property type="project" value="UniProtKB-KW"/>
</dbReference>
<name>A0A495XSG3_9MICO</name>
<dbReference type="GO" id="GO:0046872">
    <property type="term" value="F:metal ion binding"/>
    <property type="evidence" value="ECO:0007669"/>
    <property type="project" value="UniProtKB-KW"/>
</dbReference>
<dbReference type="GO" id="GO:0005524">
    <property type="term" value="F:ATP binding"/>
    <property type="evidence" value="ECO:0007669"/>
    <property type="project" value="UniProtKB-KW"/>
</dbReference>
<evidence type="ECO:0000256" key="2">
    <source>
        <dbReference type="ARBA" id="ARBA00022723"/>
    </source>
</evidence>
<evidence type="ECO:0000256" key="3">
    <source>
        <dbReference type="ARBA" id="ARBA00022741"/>
    </source>
</evidence>
<organism evidence="7 8">
    <name type="scientific">Terracoccus luteus</name>
    <dbReference type="NCBI Taxonomy" id="53356"/>
    <lineage>
        <taxon>Bacteria</taxon>
        <taxon>Bacillati</taxon>
        <taxon>Actinomycetota</taxon>
        <taxon>Actinomycetes</taxon>
        <taxon>Micrococcales</taxon>
        <taxon>Intrasporangiaceae</taxon>
        <taxon>Terracoccus</taxon>
    </lineage>
</organism>
<gene>
    <name evidence="7" type="ORF">DFJ68_0904</name>
</gene>
<dbReference type="SUPFAM" id="SSF52440">
    <property type="entry name" value="PreATP-grasp domain"/>
    <property type="match status" value="1"/>
</dbReference>
<dbReference type="SUPFAM" id="SSF56059">
    <property type="entry name" value="Glutathione synthetase ATP-binding domain-like"/>
    <property type="match status" value="1"/>
</dbReference>
<keyword evidence="1" id="KW-0436">Ligase</keyword>
<dbReference type="Gene3D" id="3.30.1490.330">
    <property type="match status" value="1"/>
</dbReference>
<keyword evidence="5" id="KW-0460">Magnesium</keyword>
<dbReference type="EMBL" id="RBXT01000001">
    <property type="protein sequence ID" value="RKT77481.1"/>
    <property type="molecule type" value="Genomic_DNA"/>
</dbReference>
<evidence type="ECO:0000256" key="4">
    <source>
        <dbReference type="ARBA" id="ARBA00022840"/>
    </source>
</evidence>
<dbReference type="Pfam" id="PF03738">
    <property type="entry name" value="GSP_synth"/>
    <property type="match status" value="1"/>
</dbReference>
<keyword evidence="3" id="KW-0547">Nucleotide-binding</keyword>
<dbReference type="InterPro" id="IPR005494">
    <property type="entry name" value="GSPS_pre-ATP-grasp-like_dom"/>
</dbReference>
<keyword evidence="2" id="KW-0479">Metal-binding</keyword>
<feature type="domain" description="Glutathionylspermidine synthase pre-ATP-grasp-like" evidence="6">
    <location>
        <begin position="12"/>
        <end position="387"/>
    </location>
</feature>
<dbReference type="Proteomes" id="UP000278440">
    <property type="component" value="Unassembled WGS sequence"/>
</dbReference>
<sequence>MDRIASVPRDGWLQTVQDQGLTYAVERSEAGGGVEPYWDERACYTFTEHDVERLETATADLHRMALEAVRRMASDPGITARQGLPEGSFRWLADSLADPDGTSLYGRFDLAWDGDGPPKLLEYNADTPAGLVEAAVVQWMWLEDLHPDRDQWNLLHERLVEAFRRLRRRAGIDRMHFAVGQDEPTEDWATVAYLRDAAQEAGLLALGITMEDIGWAHEAERFVDLQGEPITHCFKMYPTEWMLASPFGQYLVSGRSCTQWVEPPWKLLAGSKALLPVMWEMFEGHPNLLPAYFDHPHGMPAYAAKPLFGWEGDGVRVVSPDGLEETPATHSAGQPLVYQQYVPLPDYDGNHPVLGTWVVDGKPAGLGVRESTNLITNTRARFVPHLILGPRSSPDDIASWVAQP</sequence>
<evidence type="ECO:0000256" key="1">
    <source>
        <dbReference type="ARBA" id="ARBA00022598"/>
    </source>
</evidence>
<reference evidence="7 8" key="1">
    <citation type="submission" date="2018-10" db="EMBL/GenBank/DDBJ databases">
        <title>Sequencing the genomes of 1000 actinobacteria strains.</title>
        <authorList>
            <person name="Klenk H.-P."/>
        </authorList>
    </citation>
    <scope>NUCLEOTIDE SEQUENCE [LARGE SCALE GENOMIC DNA]</scope>
    <source>
        <strain evidence="7 8">DSM 44267</strain>
    </source>
</reference>
<dbReference type="AlphaFoldDB" id="A0A495XSG3"/>
<protein>
    <submittedName>
        <fullName evidence="7">Glutathionylspermidine synthase</fullName>
    </submittedName>
</protein>
<keyword evidence="8" id="KW-1185">Reference proteome</keyword>
<evidence type="ECO:0000313" key="7">
    <source>
        <dbReference type="EMBL" id="RKT77481.1"/>
    </source>
</evidence>
<dbReference type="OrthoDB" id="9765517at2"/>
<evidence type="ECO:0000259" key="6">
    <source>
        <dbReference type="Pfam" id="PF03738"/>
    </source>
</evidence>
<dbReference type="RefSeq" id="WP_121031375.1">
    <property type="nucleotide sequence ID" value="NZ_RBXT01000001.1"/>
</dbReference>
<dbReference type="InterPro" id="IPR016185">
    <property type="entry name" value="PreATP-grasp_dom_sf"/>
</dbReference>
<comment type="caution">
    <text evidence="7">The sequence shown here is derived from an EMBL/GenBank/DDBJ whole genome shotgun (WGS) entry which is preliminary data.</text>
</comment>